<dbReference type="Gene3D" id="3.40.50.2000">
    <property type="entry name" value="Glycogen Phosphorylase B"/>
    <property type="match status" value="2"/>
</dbReference>
<evidence type="ECO:0000256" key="2">
    <source>
        <dbReference type="ARBA" id="ARBA00022679"/>
    </source>
</evidence>
<organism evidence="3 4">
    <name type="scientific">Nitrolancea hollandica Lb</name>
    <dbReference type="NCBI Taxonomy" id="1129897"/>
    <lineage>
        <taxon>Bacteria</taxon>
        <taxon>Pseudomonadati</taxon>
        <taxon>Thermomicrobiota</taxon>
        <taxon>Thermomicrobia</taxon>
        <taxon>Sphaerobacterales</taxon>
        <taxon>Sphaerobacterineae</taxon>
        <taxon>Sphaerobacteraceae</taxon>
        <taxon>Nitrolancea</taxon>
    </lineage>
</organism>
<dbReference type="GO" id="GO:0008713">
    <property type="term" value="F:ADP-heptose-lipopolysaccharide heptosyltransferase activity"/>
    <property type="evidence" value="ECO:0007669"/>
    <property type="project" value="TreeGrafter"/>
</dbReference>
<dbReference type="OrthoDB" id="9807356at2"/>
<dbReference type="SUPFAM" id="SSF53756">
    <property type="entry name" value="UDP-Glycosyltransferase/glycogen phosphorylase"/>
    <property type="match status" value="1"/>
</dbReference>
<dbReference type="AlphaFoldDB" id="I4EHS9"/>
<accession>I4EHS9</accession>
<dbReference type="GO" id="GO:0005829">
    <property type="term" value="C:cytosol"/>
    <property type="evidence" value="ECO:0007669"/>
    <property type="project" value="TreeGrafter"/>
</dbReference>
<dbReference type="Proteomes" id="UP000004221">
    <property type="component" value="Unassembled WGS sequence"/>
</dbReference>
<evidence type="ECO:0000256" key="1">
    <source>
        <dbReference type="ARBA" id="ARBA00022676"/>
    </source>
</evidence>
<keyword evidence="1" id="KW-0328">Glycosyltransferase</keyword>
<dbReference type="EMBL" id="CAGS01000253">
    <property type="protein sequence ID" value="CCF84241.1"/>
    <property type="molecule type" value="Genomic_DNA"/>
</dbReference>
<gene>
    <name evidence="3" type="ORF">NITHO_3260007</name>
</gene>
<comment type="caution">
    <text evidence="3">The sequence shown here is derived from an EMBL/GenBank/DDBJ whole genome shotgun (WGS) entry which is preliminary data.</text>
</comment>
<name>I4EHS9_9BACT</name>
<keyword evidence="4" id="KW-1185">Reference proteome</keyword>
<dbReference type="GO" id="GO:0009244">
    <property type="term" value="P:lipopolysaccharide core region biosynthetic process"/>
    <property type="evidence" value="ECO:0007669"/>
    <property type="project" value="TreeGrafter"/>
</dbReference>
<evidence type="ECO:0000313" key="3">
    <source>
        <dbReference type="EMBL" id="CCF84241.1"/>
    </source>
</evidence>
<keyword evidence="2 3" id="KW-0808">Transferase</keyword>
<dbReference type="RefSeq" id="WP_008478269.1">
    <property type="nucleotide sequence ID" value="NZ_CAGS01000253.1"/>
</dbReference>
<proteinExistence type="predicted"/>
<dbReference type="InterPro" id="IPR051199">
    <property type="entry name" value="LPS_LOS_Heptosyltrfase"/>
</dbReference>
<sequence length="350" mass="38282">MLPRASNILFMELLEGIGDVLIALPAIQALARSHPGARLTVLTFAPGGELLRNHPLIHQVILTSRDEARQTVDTVLDGQAFDLIVTDTGDTGIVRAIRDSGAERVTNLRRSPTPHVLVGEQFLRILMVEELIDPGTITRPRLYPTPDEQDRARAALGEIRHPVVFFFPDAGADIKRWPPENFIALGKTLRQRYDASIIIPAGDDPERAAGIASEIGGTARAWPRGSLRDLAATIEGADLMVAADTGVARIAAALKVPTITLFGPSWYAHFGQPAPHLSLQGYSECPERVVRDFTVQRCWINGVCPFGYWRTCLETISHDEVLDAAASFLDPHAPGRWRPPSGPRYSAYPA</sequence>
<dbReference type="InterPro" id="IPR002201">
    <property type="entry name" value="Glyco_trans_9"/>
</dbReference>
<protein>
    <submittedName>
        <fullName evidence="3">Glycosyl transferase family 9</fullName>
    </submittedName>
</protein>
<dbReference type="PANTHER" id="PTHR30160">
    <property type="entry name" value="TETRAACYLDISACCHARIDE 4'-KINASE-RELATED"/>
    <property type="match status" value="1"/>
</dbReference>
<dbReference type="CDD" id="cd03789">
    <property type="entry name" value="GT9_LPS_heptosyltransferase"/>
    <property type="match status" value="1"/>
</dbReference>
<dbReference type="Pfam" id="PF01075">
    <property type="entry name" value="Glyco_transf_9"/>
    <property type="match status" value="1"/>
</dbReference>
<reference evidence="3 4" key="1">
    <citation type="journal article" date="2012" name="ISME J.">
        <title>Nitrification expanded: discovery, physiology and genomics of a nitrite-oxidizing bacterium from the phylum Chloroflexi.</title>
        <authorList>
            <person name="Sorokin D.Y."/>
            <person name="Lucker S."/>
            <person name="Vejmelkova D."/>
            <person name="Kostrikina N.A."/>
            <person name="Kleerebezem R."/>
            <person name="Rijpstra W.I."/>
            <person name="Damste J.S."/>
            <person name="Le Paslier D."/>
            <person name="Muyzer G."/>
            <person name="Wagner M."/>
            <person name="van Loosdrecht M.C."/>
            <person name="Daims H."/>
        </authorList>
    </citation>
    <scope>NUCLEOTIDE SEQUENCE [LARGE SCALE GENOMIC DNA]</scope>
    <source>
        <strain evidence="4">none</strain>
    </source>
</reference>
<evidence type="ECO:0000313" key="4">
    <source>
        <dbReference type="Proteomes" id="UP000004221"/>
    </source>
</evidence>